<dbReference type="AlphaFoldDB" id="A0A941DXX6"/>
<dbReference type="InterPro" id="IPR009057">
    <property type="entry name" value="Homeodomain-like_sf"/>
</dbReference>
<gene>
    <name evidence="5" type="ORF">KCX74_16955</name>
</gene>
<evidence type="ECO:0000256" key="2">
    <source>
        <dbReference type="ARBA" id="ARBA00023125"/>
    </source>
</evidence>
<dbReference type="Proteomes" id="UP000675284">
    <property type="component" value="Unassembled WGS sequence"/>
</dbReference>
<protein>
    <submittedName>
        <fullName evidence="5">TetR/AcrR family transcriptional regulator C-terminal domain-containing protein</fullName>
    </submittedName>
</protein>
<keyword evidence="6" id="KW-1185">Reference proteome</keyword>
<name>A0A941DXX6_9BACI</name>
<evidence type="ECO:0000259" key="4">
    <source>
        <dbReference type="PROSITE" id="PS50977"/>
    </source>
</evidence>
<reference evidence="5" key="1">
    <citation type="submission" date="2021-04" db="EMBL/GenBank/DDBJ databases">
        <title>Isolation and polyphasic classification of algal microorganism.</title>
        <authorList>
            <person name="Wang S."/>
        </authorList>
    </citation>
    <scope>NUCLEOTIDE SEQUENCE</scope>
    <source>
        <strain evidence="5">720a</strain>
    </source>
</reference>
<sequence length="196" mass="23021">MKKKKTGDPRIRRTIAFLKKSLILLMKEKQLHEITIKDLCEKAGVTRQTFYLRFDDLDQFVHYVSNLILEDFHEKLEVNESQTELKDMNLDNYTIFIRLFEHILDNQAFYESLLAKNTGSPFATGFKKELYHFIEAGLSMVSPNDETIAAPREVIIVYTTAAYFEVIVWWINNNYPYSKEKMAQILLHLSVKGPYK</sequence>
<organism evidence="5 6">
    <name type="scientific">Virgibacillus salarius</name>
    <dbReference type="NCBI Taxonomy" id="447199"/>
    <lineage>
        <taxon>Bacteria</taxon>
        <taxon>Bacillati</taxon>
        <taxon>Bacillota</taxon>
        <taxon>Bacilli</taxon>
        <taxon>Bacillales</taxon>
        <taxon>Bacillaceae</taxon>
        <taxon>Virgibacillus</taxon>
    </lineage>
</organism>
<dbReference type="GO" id="GO:0003677">
    <property type="term" value="F:DNA binding"/>
    <property type="evidence" value="ECO:0007669"/>
    <property type="project" value="UniProtKB-UniRule"/>
</dbReference>
<feature type="domain" description="HTH tetR-type" evidence="4">
    <location>
        <begin position="12"/>
        <end position="72"/>
    </location>
</feature>
<dbReference type="InterPro" id="IPR001647">
    <property type="entry name" value="HTH_TetR"/>
</dbReference>
<dbReference type="EMBL" id="JAGSOT010000067">
    <property type="protein sequence ID" value="MBR7797721.1"/>
    <property type="molecule type" value="Genomic_DNA"/>
</dbReference>
<dbReference type="PANTHER" id="PTHR43479">
    <property type="entry name" value="ACREF/ENVCD OPERON REPRESSOR-RELATED"/>
    <property type="match status" value="1"/>
</dbReference>
<evidence type="ECO:0000256" key="1">
    <source>
        <dbReference type="ARBA" id="ARBA00022491"/>
    </source>
</evidence>
<dbReference type="InterPro" id="IPR050624">
    <property type="entry name" value="HTH-type_Tx_Regulator"/>
</dbReference>
<dbReference type="Pfam" id="PF14278">
    <property type="entry name" value="TetR_C_8"/>
    <property type="match status" value="1"/>
</dbReference>
<accession>A0A941DXX6</accession>
<dbReference type="PANTHER" id="PTHR43479:SF7">
    <property type="entry name" value="TETR-FAMILY TRANSCRIPTIONAL REGULATOR"/>
    <property type="match status" value="1"/>
</dbReference>
<keyword evidence="1" id="KW-0678">Repressor</keyword>
<evidence type="ECO:0000256" key="3">
    <source>
        <dbReference type="PROSITE-ProRule" id="PRU00335"/>
    </source>
</evidence>
<evidence type="ECO:0000313" key="6">
    <source>
        <dbReference type="Proteomes" id="UP000675284"/>
    </source>
</evidence>
<dbReference type="InterPro" id="IPR039532">
    <property type="entry name" value="TetR_C_Firmicutes"/>
</dbReference>
<dbReference type="SUPFAM" id="SSF46689">
    <property type="entry name" value="Homeodomain-like"/>
    <property type="match status" value="1"/>
</dbReference>
<comment type="caution">
    <text evidence="5">The sequence shown here is derived from an EMBL/GenBank/DDBJ whole genome shotgun (WGS) entry which is preliminary data.</text>
</comment>
<dbReference type="Gene3D" id="1.10.357.10">
    <property type="entry name" value="Tetracycline Repressor, domain 2"/>
    <property type="match status" value="1"/>
</dbReference>
<evidence type="ECO:0000313" key="5">
    <source>
        <dbReference type="EMBL" id="MBR7797721.1"/>
    </source>
</evidence>
<dbReference type="RefSeq" id="WP_121604598.1">
    <property type="nucleotide sequence ID" value="NZ_BAAACY010000080.1"/>
</dbReference>
<keyword evidence="2 3" id="KW-0238">DNA-binding</keyword>
<dbReference type="PROSITE" id="PS50977">
    <property type="entry name" value="HTH_TETR_2"/>
    <property type="match status" value="1"/>
</dbReference>
<feature type="DNA-binding region" description="H-T-H motif" evidence="3">
    <location>
        <begin position="35"/>
        <end position="54"/>
    </location>
</feature>
<proteinExistence type="predicted"/>